<evidence type="ECO:0000256" key="1">
    <source>
        <dbReference type="ARBA" id="ARBA00022441"/>
    </source>
</evidence>
<comment type="caution">
    <text evidence="3">The sequence shown here is derived from an EMBL/GenBank/DDBJ whole genome shotgun (WGS) entry which is preliminary data.</text>
</comment>
<keyword evidence="1" id="KW-0880">Kelch repeat</keyword>
<dbReference type="Gene3D" id="2.120.10.80">
    <property type="entry name" value="Kelch-type beta propeller"/>
    <property type="match status" value="2"/>
</dbReference>
<name>A0A2W7BYH6_9HYPH</name>
<dbReference type="EMBL" id="MZXV01000056">
    <property type="protein sequence ID" value="PZV35697.1"/>
    <property type="molecule type" value="Genomic_DNA"/>
</dbReference>
<dbReference type="AlphaFoldDB" id="A0A2W7BYH6"/>
<dbReference type="InterPro" id="IPR015915">
    <property type="entry name" value="Kelch-typ_b-propeller"/>
</dbReference>
<dbReference type="Pfam" id="PF24681">
    <property type="entry name" value="Kelch_KLHDC2_KLHL20_DRC7"/>
    <property type="match status" value="1"/>
</dbReference>
<protein>
    <recommendedName>
        <fullName evidence="5">Galactose oxidase</fullName>
    </recommendedName>
</protein>
<proteinExistence type="predicted"/>
<dbReference type="PANTHER" id="PTHR24412">
    <property type="entry name" value="KELCH PROTEIN"/>
    <property type="match status" value="1"/>
</dbReference>
<evidence type="ECO:0000313" key="3">
    <source>
        <dbReference type="EMBL" id="PZV35697.1"/>
    </source>
</evidence>
<gene>
    <name evidence="3" type="ORF">B5V02_27045</name>
</gene>
<keyword evidence="4" id="KW-1185">Reference proteome</keyword>
<evidence type="ECO:0000256" key="2">
    <source>
        <dbReference type="ARBA" id="ARBA00022737"/>
    </source>
</evidence>
<dbReference type="InterPro" id="IPR011043">
    <property type="entry name" value="Gal_Oxase/kelch_b-propeller"/>
</dbReference>
<reference evidence="4" key="1">
    <citation type="submission" date="2017-03" db="EMBL/GenBank/DDBJ databases">
        <authorList>
            <person name="Safronova V.I."/>
            <person name="Sazanova A.L."/>
            <person name="Chirak E.R."/>
        </authorList>
    </citation>
    <scope>NUCLEOTIDE SEQUENCE [LARGE SCALE GENOMIC DNA]</scope>
    <source>
        <strain evidence="4">Ach-343</strain>
    </source>
</reference>
<dbReference type="SUPFAM" id="SSF50965">
    <property type="entry name" value="Galactose oxidase, central domain"/>
    <property type="match status" value="1"/>
</dbReference>
<keyword evidence="2" id="KW-0677">Repeat</keyword>
<dbReference type="PANTHER" id="PTHR24412:SF489">
    <property type="entry name" value="RING FINGER DOMAIN AND KELCH REPEAT-CONTAINING PROTEIN DDB_G0271372"/>
    <property type="match status" value="1"/>
</dbReference>
<organism evidence="3 4">
    <name type="scientific">Mesorhizobium kowhaii</name>
    <dbReference type="NCBI Taxonomy" id="1300272"/>
    <lineage>
        <taxon>Bacteria</taxon>
        <taxon>Pseudomonadati</taxon>
        <taxon>Pseudomonadota</taxon>
        <taxon>Alphaproteobacteria</taxon>
        <taxon>Hyphomicrobiales</taxon>
        <taxon>Phyllobacteriaceae</taxon>
        <taxon>Mesorhizobium</taxon>
    </lineage>
</organism>
<evidence type="ECO:0000313" key="4">
    <source>
        <dbReference type="Proteomes" id="UP000248616"/>
    </source>
</evidence>
<evidence type="ECO:0008006" key="5">
    <source>
        <dbReference type="Google" id="ProtNLM"/>
    </source>
</evidence>
<accession>A0A2W7BYH6</accession>
<dbReference type="Proteomes" id="UP000248616">
    <property type="component" value="Unassembled WGS sequence"/>
</dbReference>
<sequence>MARLSTTLFGGPKGPIPQSIILTVHTFSYLLLRDEGARATPGRRPTATKELPMKTKLLVSAALIGLALNLAPAFAQEGTWQMGMPMPEPQSENSSAVVGNQWFVIGGIDVPEVMPVGTVVMYDENTKTWSKRAAMPEPAHHTATVACDGKVYVFGGFVGEPGTKEWQPTADAFVYDPKTDSWSKLPPMPTARGAAAAVVLDGKIYVAGGAHAHEDGRDMKEPLWADVPNIVGRTVEAYDPASNTWTSRAPMQTGRNHFLAAAVGGKIYAIDGRIGLPFVTKSDVTDLVEEYDPKSDSWTYKGRSPTPRGGVSGSAYGGKIYVTGGEYQDPAGKRTFWALEAYDPATDTWQTLPHMQIARHGFVAGFIGSEFHVAGGSFQSDGMPGINAQMNTHEFYTVPK</sequence>
<dbReference type="Pfam" id="PF01344">
    <property type="entry name" value="Kelch_1"/>
    <property type="match status" value="2"/>
</dbReference>
<dbReference type="OrthoDB" id="9769308at2"/>
<dbReference type="InterPro" id="IPR006652">
    <property type="entry name" value="Kelch_1"/>
</dbReference>
<dbReference type="SMART" id="SM00612">
    <property type="entry name" value="Kelch"/>
    <property type="match status" value="5"/>
</dbReference>